<sequence length="111" mass="12920">MTVGTLKITIEILKIQTEVIKTYGYQLRKGRTNTKHKKKNYETIPIQTLGIRSTQMKTSKPLTAIALEKKMRSPKDSIRQERSTERSERTGYNNEVQESVQHSVTKMKFYV</sequence>
<name>A0A8D8YQA2_9HEMI</name>
<feature type="compositionally biased region" description="Basic and acidic residues" evidence="1">
    <location>
        <begin position="70"/>
        <end position="89"/>
    </location>
</feature>
<reference evidence="2" key="1">
    <citation type="submission" date="2021-05" db="EMBL/GenBank/DDBJ databases">
        <authorList>
            <person name="Alioto T."/>
            <person name="Alioto T."/>
            <person name="Gomez Garrido J."/>
        </authorList>
    </citation>
    <scope>NUCLEOTIDE SEQUENCE</scope>
</reference>
<dbReference type="EMBL" id="HBUF01072406">
    <property type="protein sequence ID" value="CAG6630039.1"/>
    <property type="molecule type" value="Transcribed_RNA"/>
</dbReference>
<dbReference type="AlphaFoldDB" id="A0A8D8YQA2"/>
<accession>A0A8D8YQA2</accession>
<dbReference type="EMBL" id="HBUF01388617">
    <property type="protein sequence ID" value="CAG6733028.1"/>
    <property type="molecule type" value="Transcribed_RNA"/>
</dbReference>
<dbReference type="EMBL" id="HBUF01072404">
    <property type="protein sequence ID" value="CAG6630035.1"/>
    <property type="molecule type" value="Transcribed_RNA"/>
</dbReference>
<evidence type="ECO:0000313" key="2">
    <source>
        <dbReference type="EMBL" id="CAG6733030.1"/>
    </source>
</evidence>
<evidence type="ECO:0000256" key="1">
    <source>
        <dbReference type="SAM" id="MobiDB-lite"/>
    </source>
</evidence>
<proteinExistence type="predicted"/>
<organism evidence="2">
    <name type="scientific">Cacopsylla melanoneura</name>
    <dbReference type="NCBI Taxonomy" id="428564"/>
    <lineage>
        <taxon>Eukaryota</taxon>
        <taxon>Metazoa</taxon>
        <taxon>Ecdysozoa</taxon>
        <taxon>Arthropoda</taxon>
        <taxon>Hexapoda</taxon>
        <taxon>Insecta</taxon>
        <taxon>Pterygota</taxon>
        <taxon>Neoptera</taxon>
        <taxon>Paraneoptera</taxon>
        <taxon>Hemiptera</taxon>
        <taxon>Sternorrhyncha</taxon>
        <taxon>Psylloidea</taxon>
        <taxon>Psyllidae</taxon>
        <taxon>Psyllinae</taxon>
        <taxon>Cacopsylla</taxon>
    </lineage>
</organism>
<protein>
    <submittedName>
        <fullName evidence="2">Uncharacterized protein</fullName>
    </submittedName>
</protein>
<feature type="region of interest" description="Disordered" evidence="1">
    <location>
        <begin position="70"/>
        <end position="99"/>
    </location>
</feature>
<dbReference type="EMBL" id="HBUF01388618">
    <property type="protein sequence ID" value="CAG6733030.1"/>
    <property type="molecule type" value="Transcribed_RNA"/>
</dbReference>